<protein>
    <submittedName>
        <fullName evidence="1">Uncharacterized protein</fullName>
    </submittedName>
</protein>
<proteinExistence type="predicted"/>
<comment type="caution">
    <text evidence="1">The sequence shown here is derived from an EMBL/GenBank/DDBJ whole genome shotgun (WGS) entry which is preliminary data.</text>
</comment>
<gene>
    <name evidence="1" type="ORF">GDO78_005731</name>
</gene>
<organism evidence="1 2">
    <name type="scientific">Eleutherodactylus coqui</name>
    <name type="common">Puerto Rican coqui</name>
    <dbReference type="NCBI Taxonomy" id="57060"/>
    <lineage>
        <taxon>Eukaryota</taxon>
        <taxon>Metazoa</taxon>
        <taxon>Chordata</taxon>
        <taxon>Craniata</taxon>
        <taxon>Vertebrata</taxon>
        <taxon>Euteleostomi</taxon>
        <taxon>Amphibia</taxon>
        <taxon>Batrachia</taxon>
        <taxon>Anura</taxon>
        <taxon>Neobatrachia</taxon>
        <taxon>Hyloidea</taxon>
        <taxon>Eleutherodactylidae</taxon>
        <taxon>Eleutherodactylinae</taxon>
        <taxon>Eleutherodactylus</taxon>
        <taxon>Eleutherodactylus</taxon>
    </lineage>
</organism>
<dbReference type="EMBL" id="WNTK01000002">
    <property type="protein sequence ID" value="KAG9489968.1"/>
    <property type="molecule type" value="Genomic_DNA"/>
</dbReference>
<evidence type="ECO:0000313" key="2">
    <source>
        <dbReference type="Proteomes" id="UP000770717"/>
    </source>
</evidence>
<reference evidence="1" key="1">
    <citation type="thesis" date="2020" institute="ProQuest LLC" country="789 East Eisenhower Parkway, Ann Arbor, MI, USA">
        <title>Comparative Genomics and Chromosome Evolution.</title>
        <authorList>
            <person name="Mudd A.B."/>
        </authorList>
    </citation>
    <scope>NUCLEOTIDE SEQUENCE</scope>
    <source>
        <strain evidence="1">HN-11 Male</strain>
        <tissue evidence="1">Kidney and liver</tissue>
    </source>
</reference>
<keyword evidence="2" id="KW-1185">Reference proteome</keyword>
<accession>A0A8J6FKW8</accession>
<dbReference type="Proteomes" id="UP000770717">
    <property type="component" value="Unassembled WGS sequence"/>
</dbReference>
<name>A0A8J6FKW8_ELECQ</name>
<evidence type="ECO:0000313" key="1">
    <source>
        <dbReference type="EMBL" id="KAG9489968.1"/>
    </source>
</evidence>
<dbReference type="AlphaFoldDB" id="A0A8J6FKW8"/>
<sequence length="87" mass="10140">MPSVNCKFPMHNRFNKTCEVINSGCQLQLLKVKKHRRFPLLPYTPLYHISGFHDLLLEENYKFASALSKVCYIYIATKSSLLRSLFS</sequence>